<dbReference type="eggNOG" id="COG2814">
    <property type="taxonomic scope" value="Bacteria"/>
</dbReference>
<feature type="transmembrane region" description="Helical" evidence="8">
    <location>
        <begin position="52"/>
        <end position="77"/>
    </location>
</feature>
<organism evidence="10 11">
    <name type="scientific">Rippkaea orientalis (strain PCC 8801 / RF-1)</name>
    <name type="common">Cyanothece sp. (strain PCC 8801)</name>
    <dbReference type="NCBI Taxonomy" id="41431"/>
    <lineage>
        <taxon>Bacteria</taxon>
        <taxon>Bacillati</taxon>
        <taxon>Cyanobacteriota</taxon>
        <taxon>Cyanophyceae</taxon>
        <taxon>Oscillatoriophycideae</taxon>
        <taxon>Chroococcales</taxon>
        <taxon>Aphanothecaceae</taxon>
        <taxon>Rippkaea</taxon>
        <taxon>Rippkaea orientalis</taxon>
    </lineage>
</organism>
<sequence length="482" mass="52949">MSVSNPEPKPSPPEPSATTPNHDLPLSMDRKPPAKLPIRQGFGPVLQNRRFLILWIGQIFSQLADKIYLVLMIALIAGHFQGKDQPISGWVSAIMISFTIPAVLFGSLAGVYVDRWPKKGVLVISNLVRGVLVLVIPPLIWLSQDQTLALPVHWLPFWLRQWQSQIQDSFFVPLGFLIIFTLSFIDSTITQFFAPAEQVTIPLIVKRRNLLSANSLFTTTMMAMTIIGFAIGEPLLELAATLGKFIGLSWEEGKSSVVAISYLLAGVILMFLKTGEKREHYQKDRPHVLEDIRDGIRYLKNNHRVRNALVQLVILFSIFAALSVLAVRMAETLPGMKAEQFGFLLATAGLGMALGAGLLGNWGQRFRNNQLGLWGSVGMALSLIALSLSTHSLWLTLLMTVFLGLFGAFVGVPMQTTIQVETPRDMQGKVFGLQNNAVNIALSLPLALAGIAETLFGLKPVLLSLSVLAIIGGMLTRYMGED</sequence>
<keyword evidence="2" id="KW-0813">Transport</keyword>
<dbReference type="InterPro" id="IPR011701">
    <property type="entry name" value="MFS"/>
</dbReference>
<feature type="transmembrane region" description="Helical" evidence="8">
    <location>
        <begin position="394"/>
        <end position="416"/>
    </location>
</feature>
<dbReference type="InterPro" id="IPR020846">
    <property type="entry name" value="MFS_dom"/>
</dbReference>
<keyword evidence="3" id="KW-1003">Cell membrane</keyword>
<comment type="subcellular location">
    <subcellularLocation>
        <location evidence="1">Cell membrane</location>
        <topology evidence="1">Multi-pass membrane protein</topology>
    </subcellularLocation>
</comment>
<feature type="transmembrane region" description="Helical" evidence="8">
    <location>
        <begin position="308"/>
        <end position="329"/>
    </location>
</feature>
<keyword evidence="6 8" id="KW-0472">Membrane</keyword>
<keyword evidence="5 8" id="KW-1133">Transmembrane helix</keyword>
<feature type="transmembrane region" description="Helical" evidence="8">
    <location>
        <begin position="120"/>
        <end position="141"/>
    </location>
</feature>
<name>B7K1F1_RIPO1</name>
<dbReference type="Proteomes" id="UP000008204">
    <property type="component" value="Chromosome"/>
</dbReference>
<evidence type="ECO:0000256" key="3">
    <source>
        <dbReference type="ARBA" id="ARBA00022475"/>
    </source>
</evidence>
<dbReference type="PROSITE" id="PS50850">
    <property type="entry name" value="MFS"/>
    <property type="match status" value="1"/>
</dbReference>
<evidence type="ECO:0000313" key="10">
    <source>
        <dbReference type="EMBL" id="ACK67493.1"/>
    </source>
</evidence>
<feature type="transmembrane region" description="Helical" evidence="8">
    <location>
        <begin position="437"/>
        <end position="456"/>
    </location>
</feature>
<dbReference type="InterPro" id="IPR036259">
    <property type="entry name" value="MFS_trans_sf"/>
</dbReference>
<feature type="transmembrane region" description="Helical" evidence="8">
    <location>
        <begin position="256"/>
        <end position="275"/>
    </location>
</feature>
<proteinExistence type="predicted"/>
<accession>B7K1F1</accession>
<feature type="domain" description="Major facilitator superfamily (MFS) profile" evidence="9">
    <location>
        <begin position="254"/>
        <end position="482"/>
    </location>
</feature>
<dbReference type="STRING" id="41431.PCC8801_3528"/>
<feature type="transmembrane region" description="Helical" evidence="8">
    <location>
        <begin position="170"/>
        <end position="194"/>
    </location>
</feature>
<dbReference type="KEGG" id="cyp:PCC8801_3528"/>
<evidence type="ECO:0000259" key="9">
    <source>
        <dbReference type="PROSITE" id="PS50850"/>
    </source>
</evidence>
<feature type="transmembrane region" description="Helical" evidence="8">
    <location>
        <begin position="341"/>
        <end position="359"/>
    </location>
</feature>
<dbReference type="OrthoDB" id="9775268at2"/>
<dbReference type="EMBL" id="CP001287">
    <property type="protein sequence ID" value="ACK67493.1"/>
    <property type="molecule type" value="Genomic_DNA"/>
</dbReference>
<dbReference type="HOGENOM" id="CLU_034180_15_1_3"/>
<dbReference type="RefSeq" id="WP_012596751.1">
    <property type="nucleotide sequence ID" value="NC_011726.1"/>
</dbReference>
<dbReference type="GO" id="GO:0022857">
    <property type="term" value="F:transmembrane transporter activity"/>
    <property type="evidence" value="ECO:0007669"/>
    <property type="project" value="InterPro"/>
</dbReference>
<feature type="transmembrane region" description="Helical" evidence="8">
    <location>
        <begin position="215"/>
        <end position="236"/>
    </location>
</feature>
<protein>
    <submittedName>
        <fullName evidence="10">Major facilitator superfamily MFS_1</fullName>
    </submittedName>
</protein>
<keyword evidence="11" id="KW-1185">Reference proteome</keyword>
<feature type="transmembrane region" description="Helical" evidence="8">
    <location>
        <begin position="89"/>
        <end position="113"/>
    </location>
</feature>
<evidence type="ECO:0000256" key="5">
    <source>
        <dbReference type="ARBA" id="ARBA00022989"/>
    </source>
</evidence>
<dbReference type="AlphaFoldDB" id="B7K1F1"/>
<gene>
    <name evidence="10" type="ordered locus">PCC8801_3528</name>
</gene>
<dbReference type="PANTHER" id="PTHR43266:SF2">
    <property type="entry name" value="MAJOR FACILITATOR SUPERFAMILY (MFS) PROFILE DOMAIN-CONTAINING PROTEIN"/>
    <property type="match status" value="1"/>
</dbReference>
<dbReference type="CDD" id="cd06173">
    <property type="entry name" value="MFS_MefA_like"/>
    <property type="match status" value="1"/>
</dbReference>
<evidence type="ECO:0000313" key="11">
    <source>
        <dbReference type="Proteomes" id="UP000008204"/>
    </source>
</evidence>
<dbReference type="GO" id="GO:0005886">
    <property type="term" value="C:plasma membrane"/>
    <property type="evidence" value="ECO:0007669"/>
    <property type="project" value="UniProtKB-SubCell"/>
</dbReference>
<evidence type="ECO:0000256" key="4">
    <source>
        <dbReference type="ARBA" id="ARBA00022692"/>
    </source>
</evidence>
<evidence type="ECO:0000256" key="7">
    <source>
        <dbReference type="SAM" id="MobiDB-lite"/>
    </source>
</evidence>
<dbReference type="Gene3D" id="1.20.1250.20">
    <property type="entry name" value="MFS general substrate transporter like domains"/>
    <property type="match status" value="1"/>
</dbReference>
<dbReference type="PANTHER" id="PTHR43266">
    <property type="entry name" value="MACROLIDE-EFFLUX PROTEIN"/>
    <property type="match status" value="1"/>
</dbReference>
<evidence type="ECO:0000256" key="8">
    <source>
        <dbReference type="SAM" id="Phobius"/>
    </source>
</evidence>
<reference evidence="11" key="1">
    <citation type="journal article" date="2011" name="MBio">
        <title>Novel metabolic attributes of the genus Cyanothece, comprising a group of unicellular nitrogen-fixing Cyanobacteria.</title>
        <authorList>
            <person name="Bandyopadhyay A."/>
            <person name="Elvitigala T."/>
            <person name="Welsh E."/>
            <person name="Stockel J."/>
            <person name="Liberton M."/>
            <person name="Min H."/>
            <person name="Sherman L.A."/>
            <person name="Pakrasi H.B."/>
        </authorList>
    </citation>
    <scope>NUCLEOTIDE SEQUENCE [LARGE SCALE GENOMIC DNA]</scope>
    <source>
        <strain evidence="11">PCC 8801</strain>
    </source>
</reference>
<evidence type="ECO:0000256" key="2">
    <source>
        <dbReference type="ARBA" id="ARBA00022448"/>
    </source>
</evidence>
<dbReference type="Pfam" id="PF07690">
    <property type="entry name" value="MFS_1"/>
    <property type="match status" value="1"/>
</dbReference>
<dbReference type="SUPFAM" id="SSF103473">
    <property type="entry name" value="MFS general substrate transporter"/>
    <property type="match status" value="1"/>
</dbReference>
<feature type="transmembrane region" description="Helical" evidence="8">
    <location>
        <begin position="462"/>
        <end position="480"/>
    </location>
</feature>
<keyword evidence="4 8" id="KW-0812">Transmembrane</keyword>
<evidence type="ECO:0000256" key="6">
    <source>
        <dbReference type="ARBA" id="ARBA00023136"/>
    </source>
</evidence>
<feature type="transmembrane region" description="Helical" evidence="8">
    <location>
        <begin position="371"/>
        <end position="388"/>
    </location>
</feature>
<evidence type="ECO:0000256" key="1">
    <source>
        <dbReference type="ARBA" id="ARBA00004651"/>
    </source>
</evidence>
<feature type="region of interest" description="Disordered" evidence="7">
    <location>
        <begin position="1"/>
        <end position="30"/>
    </location>
</feature>